<reference evidence="1" key="1">
    <citation type="submission" date="2020-11" db="EMBL/GenBank/DDBJ databases">
        <title>Sequencing the genomes of 1000 actinobacteria strains.</title>
        <authorList>
            <person name="Klenk H.-P."/>
        </authorList>
    </citation>
    <scope>NUCLEOTIDE SEQUENCE</scope>
    <source>
        <strain evidence="1">DSM 43175</strain>
    </source>
</reference>
<dbReference type="EMBL" id="JADOUA010000001">
    <property type="protein sequence ID" value="MBG6087590.1"/>
    <property type="molecule type" value="Genomic_DNA"/>
</dbReference>
<proteinExistence type="predicted"/>
<dbReference type="Gene3D" id="6.20.20.10">
    <property type="match status" value="1"/>
</dbReference>
<name>A0A931GHQ5_9ACTN</name>
<dbReference type="AlphaFoldDB" id="A0A931GHQ5"/>
<evidence type="ECO:0000313" key="2">
    <source>
        <dbReference type="Proteomes" id="UP000614047"/>
    </source>
</evidence>
<comment type="caution">
    <text evidence="1">The sequence shown here is derived from an EMBL/GenBank/DDBJ whole genome shotgun (WGS) entry which is preliminary data.</text>
</comment>
<dbReference type="SUPFAM" id="SSF57938">
    <property type="entry name" value="DnaJ/Hsp40 cysteine-rich domain"/>
    <property type="match status" value="1"/>
</dbReference>
<keyword evidence="2" id="KW-1185">Reference proteome</keyword>
<protein>
    <submittedName>
        <fullName evidence="1">DnaJ-class molecular chaperone</fullName>
    </submittedName>
</protein>
<evidence type="ECO:0000313" key="1">
    <source>
        <dbReference type="EMBL" id="MBG6087590.1"/>
    </source>
</evidence>
<dbReference type="InterPro" id="IPR036410">
    <property type="entry name" value="HSP_DnaJ_Cys-rich_dom_sf"/>
</dbReference>
<organism evidence="1 2">
    <name type="scientific">Actinomadura viridis</name>
    <dbReference type="NCBI Taxonomy" id="58110"/>
    <lineage>
        <taxon>Bacteria</taxon>
        <taxon>Bacillati</taxon>
        <taxon>Actinomycetota</taxon>
        <taxon>Actinomycetes</taxon>
        <taxon>Streptosporangiales</taxon>
        <taxon>Thermomonosporaceae</taxon>
        <taxon>Actinomadura</taxon>
    </lineage>
</organism>
<sequence>MGKHSKPPTRTCPGCDGSGVHRGQTCGVCRGEGMI</sequence>
<accession>A0A931GHQ5</accession>
<gene>
    <name evidence="1" type="ORF">IW256_001703</name>
</gene>
<dbReference type="Proteomes" id="UP000614047">
    <property type="component" value="Unassembled WGS sequence"/>
</dbReference>